<dbReference type="InterPro" id="IPR041238">
    <property type="entry name" value="Rap1a"/>
</dbReference>
<dbReference type="Gene3D" id="1.10.890.40">
    <property type="match status" value="1"/>
</dbReference>
<feature type="transmembrane region" description="Helical" evidence="1">
    <location>
        <begin position="12"/>
        <end position="29"/>
    </location>
</feature>
<organism evidence="3 4">
    <name type="scientific">Iodidimonas muriae</name>
    <dbReference type="NCBI Taxonomy" id="261467"/>
    <lineage>
        <taxon>Bacteria</taxon>
        <taxon>Pseudomonadati</taxon>
        <taxon>Pseudomonadota</taxon>
        <taxon>Alphaproteobacteria</taxon>
        <taxon>Iodidimonadales</taxon>
        <taxon>Iodidimonadaceae</taxon>
        <taxon>Iodidimonas</taxon>
    </lineage>
</organism>
<dbReference type="Proteomes" id="UP000602381">
    <property type="component" value="Unassembled WGS sequence"/>
</dbReference>
<sequence>MQSFFLEIFKLTFTAIIILILGFVFFSFIDDEEEYYLPDADYIQLWLNETENVEEKGFKAETLKETCGSEHIADKGWCTGYMLGFAEGHQVSREPIFCLDGQFSSDQLGQSFKNFMEANPQHWGKSRSVVLTGALQKSFPCD</sequence>
<dbReference type="RefSeq" id="WP_150005681.1">
    <property type="nucleotide sequence ID" value="NZ_BMOV01000005.1"/>
</dbReference>
<dbReference type="Pfam" id="PF18602">
    <property type="entry name" value="Rap1a"/>
    <property type="match status" value="1"/>
</dbReference>
<gene>
    <name evidence="3" type="ORF">GCM10007972_16990</name>
</gene>
<feature type="domain" description="Rap1a immunity protein" evidence="2">
    <location>
        <begin position="61"/>
        <end position="141"/>
    </location>
</feature>
<name>A0ABQ2LDK3_9PROT</name>
<proteinExistence type="predicted"/>
<accession>A0ABQ2LDK3</accession>
<evidence type="ECO:0000256" key="1">
    <source>
        <dbReference type="SAM" id="Phobius"/>
    </source>
</evidence>
<evidence type="ECO:0000259" key="2">
    <source>
        <dbReference type="Pfam" id="PF18602"/>
    </source>
</evidence>
<protein>
    <recommendedName>
        <fullName evidence="2">Rap1a immunity protein domain-containing protein</fullName>
    </recommendedName>
</protein>
<keyword evidence="1" id="KW-0472">Membrane</keyword>
<evidence type="ECO:0000313" key="3">
    <source>
        <dbReference type="EMBL" id="GGO12256.1"/>
    </source>
</evidence>
<keyword evidence="1" id="KW-1133">Transmembrane helix</keyword>
<dbReference type="EMBL" id="BMOV01000005">
    <property type="protein sequence ID" value="GGO12256.1"/>
    <property type="molecule type" value="Genomic_DNA"/>
</dbReference>
<evidence type="ECO:0000313" key="4">
    <source>
        <dbReference type="Proteomes" id="UP000602381"/>
    </source>
</evidence>
<keyword evidence="4" id="KW-1185">Reference proteome</keyword>
<comment type="caution">
    <text evidence="3">The sequence shown here is derived from an EMBL/GenBank/DDBJ whole genome shotgun (WGS) entry which is preliminary data.</text>
</comment>
<reference evidence="4" key="1">
    <citation type="journal article" date="2019" name="Int. J. Syst. Evol. Microbiol.">
        <title>The Global Catalogue of Microorganisms (GCM) 10K type strain sequencing project: providing services to taxonomists for standard genome sequencing and annotation.</title>
        <authorList>
            <consortium name="The Broad Institute Genomics Platform"/>
            <consortium name="The Broad Institute Genome Sequencing Center for Infectious Disease"/>
            <person name="Wu L."/>
            <person name="Ma J."/>
        </authorList>
    </citation>
    <scope>NUCLEOTIDE SEQUENCE [LARGE SCALE GENOMIC DNA]</scope>
    <source>
        <strain evidence="4">JCM 17843</strain>
    </source>
</reference>
<keyword evidence="1" id="KW-0812">Transmembrane</keyword>